<gene>
    <name evidence="1" type="ORF">MTR67_045496</name>
</gene>
<name>A0AAF0ZUN3_SOLVR</name>
<accession>A0AAF0ZUN3</accession>
<sequence>MIIGLCISRKAEARDISVCCATKIQIFVDLFVALSISITAMVFTVNVGKENHLQVGLHKLMKLKIEESKFLRLK</sequence>
<dbReference type="AlphaFoldDB" id="A0AAF0ZUN3"/>
<dbReference type="EMBL" id="CP133621">
    <property type="protein sequence ID" value="WMV52111.1"/>
    <property type="molecule type" value="Genomic_DNA"/>
</dbReference>
<keyword evidence="2" id="KW-1185">Reference proteome</keyword>
<evidence type="ECO:0000313" key="1">
    <source>
        <dbReference type="EMBL" id="WMV52111.1"/>
    </source>
</evidence>
<organism evidence="1 2">
    <name type="scientific">Solanum verrucosum</name>
    <dbReference type="NCBI Taxonomy" id="315347"/>
    <lineage>
        <taxon>Eukaryota</taxon>
        <taxon>Viridiplantae</taxon>
        <taxon>Streptophyta</taxon>
        <taxon>Embryophyta</taxon>
        <taxon>Tracheophyta</taxon>
        <taxon>Spermatophyta</taxon>
        <taxon>Magnoliopsida</taxon>
        <taxon>eudicotyledons</taxon>
        <taxon>Gunneridae</taxon>
        <taxon>Pentapetalae</taxon>
        <taxon>asterids</taxon>
        <taxon>lamiids</taxon>
        <taxon>Solanales</taxon>
        <taxon>Solanaceae</taxon>
        <taxon>Solanoideae</taxon>
        <taxon>Solaneae</taxon>
        <taxon>Solanum</taxon>
    </lineage>
</organism>
<proteinExistence type="predicted"/>
<dbReference type="Proteomes" id="UP001234989">
    <property type="component" value="Chromosome 10"/>
</dbReference>
<reference evidence="1" key="1">
    <citation type="submission" date="2023-08" db="EMBL/GenBank/DDBJ databases">
        <title>A de novo genome assembly of Solanum verrucosum Schlechtendal, a Mexican diploid species geographically isolated from the other diploid A-genome species in potato relatives.</title>
        <authorList>
            <person name="Hosaka K."/>
        </authorList>
    </citation>
    <scope>NUCLEOTIDE SEQUENCE</scope>
    <source>
        <tissue evidence="1">Young leaves</tissue>
    </source>
</reference>
<evidence type="ECO:0000313" key="2">
    <source>
        <dbReference type="Proteomes" id="UP001234989"/>
    </source>
</evidence>
<protein>
    <submittedName>
        <fullName evidence="1">Uncharacterized protein</fullName>
    </submittedName>
</protein>